<dbReference type="RefSeq" id="WP_166031237.1">
    <property type="nucleotide sequence ID" value="NZ_CP048877.1"/>
</dbReference>
<gene>
    <name evidence="1" type="ORF">G4V39_01445</name>
</gene>
<accession>A0A6G7PTK5</accession>
<dbReference type="Proteomes" id="UP000502179">
    <property type="component" value="Chromosome"/>
</dbReference>
<organism evidence="1 2">
    <name type="scientific">Thermosulfuriphilus ammonigenes</name>
    <dbReference type="NCBI Taxonomy" id="1936021"/>
    <lineage>
        <taxon>Bacteria</taxon>
        <taxon>Pseudomonadati</taxon>
        <taxon>Thermodesulfobacteriota</taxon>
        <taxon>Thermodesulfobacteria</taxon>
        <taxon>Thermodesulfobacteriales</taxon>
        <taxon>Thermodesulfobacteriaceae</taxon>
        <taxon>Thermosulfuriphilus</taxon>
    </lineage>
</organism>
<protein>
    <submittedName>
        <fullName evidence="1">Uncharacterized protein</fullName>
    </submittedName>
</protein>
<dbReference type="KEGG" id="tav:G4V39_01445"/>
<proteinExistence type="predicted"/>
<reference evidence="1 2" key="1">
    <citation type="submission" date="2020-02" db="EMBL/GenBank/DDBJ databases">
        <title>Genome analysis of Thermosulfuriphilus ammonigenes ST65T, an anaerobic thermophilic chemolithoautotrophic bacterium isolated from a deep-sea hydrothermal vent.</title>
        <authorList>
            <person name="Slobodkina G."/>
            <person name="Allioux M."/>
            <person name="Merkel A."/>
            <person name="Alain K."/>
            <person name="Jebbar M."/>
            <person name="Slobodkin A."/>
        </authorList>
    </citation>
    <scope>NUCLEOTIDE SEQUENCE [LARGE SCALE GENOMIC DNA]</scope>
    <source>
        <strain evidence="1 2">ST65</strain>
    </source>
</reference>
<evidence type="ECO:0000313" key="1">
    <source>
        <dbReference type="EMBL" id="QIJ71015.1"/>
    </source>
</evidence>
<evidence type="ECO:0000313" key="2">
    <source>
        <dbReference type="Proteomes" id="UP000502179"/>
    </source>
</evidence>
<dbReference type="AlphaFoldDB" id="A0A6G7PTK5"/>
<keyword evidence="2" id="KW-1185">Reference proteome</keyword>
<sequence>MIEEILREGLKARFREKPKKASKTKNLAKFAARLPILRKSSERLRELVEKAIELVRKDAEEDETTWDFIAPPDWPDGVEAVARRHTELAEIKRQIDEEVYRLYEISEEDRRAIEEELGG</sequence>
<name>A0A6G7PTK5_9BACT</name>
<dbReference type="EMBL" id="CP048877">
    <property type="protein sequence ID" value="QIJ71015.1"/>
    <property type="molecule type" value="Genomic_DNA"/>
</dbReference>